<name>A0ABU2YE53_9FLAO</name>
<dbReference type="InterPro" id="IPR000182">
    <property type="entry name" value="GNAT_dom"/>
</dbReference>
<organism evidence="2 3">
    <name type="scientific">Patiriisocius hiemis</name>
    <dbReference type="NCBI Taxonomy" id="3075604"/>
    <lineage>
        <taxon>Bacteria</taxon>
        <taxon>Pseudomonadati</taxon>
        <taxon>Bacteroidota</taxon>
        <taxon>Flavobacteriia</taxon>
        <taxon>Flavobacteriales</taxon>
        <taxon>Flavobacteriaceae</taxon>
        <taxon>Patiriisocius</taxon>
    </lineage>
</organism>
<keyword evidence="2" id="KW-0808">Transferase</keyword>
<keyword evidence="3" id="KW-1185">Reference proteome</keyword>
<feature type="domain" description="N-acetyltransferase" evidence="1">
    <location>
        <begin position="43"/>
        <end position="160"/>
    </location>
</feature>
<dbReference type="Pfam" id="PF00583">
    <property type="entry name" value="Acetyltransf_1"/>
    <property type="match status" value="1"/>
</dbReference>
<dbReference type="RefSeq" id="WP_311333410.1">
    <property type="nucleotide sequence ID" value="NZ_JAVRHZ010000006.1"/>
</dbReference>
<evidence type="ECO:0000313" key="2">
    <source>
        <dbReference type="EMBL" id="MDT0556458.1"/>
    </source>
</evidence>
<dbReference type="Gene3D" id="3.40.630.30">
    <property type="match status" value="1"/>
</dbReference>
<protein>
    <submittedName>
        <fullName evidence="2">GNAT family N-acetyltransferase</fullName>
        <ecNumber evidence="2">2.3.1.-</ecNumber>
    </submittedName>
</protein>
<dbReference type="GO" id="GO:0016746">
    <property type="term" value="F:acyltransferase activity"/>
    <property type="evidence" value="ECO:0007669"/>
    <property type="project" value="UniProtKB-KW"/>
</dbReference>
<evidence type="ECO:0000313" key="3">
    <source>
        <dbReference type="Proteomes" id="UP001254488"/>
    </source>
</evidence>
<accession>A0ABU2YE53</accession>
<dbReference type="EC" id="2.3.1.-" evidence="2"/>
<reference evidence="2 3" key="1">
    <citation type="submission" date="2023-09" db="EMBL/GenBank/DDBJ databases">
        <authorList>
            <person name="Rey-Velasco X."/>
        </authorList>
    </citation>
    <scope>NUCLEOTIDE SEQUENCE [LARGE SCALE GENOMIC DNA]</scope>
    <source>
        <strain evidence="2 3">W242</strain>
    </source>
</reference>
<evidence type="ECO:0000259" key="1">
    <source>
        <dbReference type="Pfam" id="PF00583"/>
    </source>
</evidence>
<sequence>MICYKQANTIKELKQILALQKRNLLSGISEEEAKKEGFVSVHHTLELLQQMNESCPHTIAKDGDTVIGYALSMHPKFGNSIEMLKPMFTEIDTVTKKNSTLKNYIVMGQICIDVAYRKQGIFRELYTAMKAFLLPTFSTIITEVDIKNNRSLQAHYAIGFKKLSTYSSGGQDWELIYLI</sequence>
<dbReference type="Proteomes" id="UP001254488">
    <property type="component" value="Unassembled WGS sequence"/>
</dbReference>
<gene>
    <name evidence="2" type="ORF">RM538_10610</name>
</gene>
<proteinExistence type="predicted"/>
<dbReference type="SUPFAM" id="SSF55729">
    <property type="entry name" value="Acyl-CoA N-acyltransferases (Nat)"/>
    <property type="match status" value="1"/>
</dbReference>
<dbReference type="EMBL" id="JAVRHZ010000006">
    <property type="protein sequence ID" value="MDT0556458.1"/>
    <property type="molecule type" value="Genomic_DNA"/>
</dbReference>
<dbReference type="InterPro" id="IPR016181">
    <property type="entry name" value="Acyl_CoA_acyltransferase"/>
</dbReference>
<comment type="caution">
    <text evidence="2">The sequence shown here is derived from an EMBL/GenBank/DDBJ whole genome shotgun (WGS) entry which is preliminary data.</text>
</comment>
<keyword evidence="2" id="KW-0012">Acyltransferase</keyword>